<dbReference type="Pfam" id="PF14559">
    <property type="entry name" value="TPR_19"/>
    <property type="match status" value="1"/>
</dbReference>
<dbReference type="Pfam" id="PF21197">
    <property type="entry name" value="PgaA_barrel"/>
    <property type="match status" value="1"/>
</dbReference>
<evidence type="ECO:0000313" key="3">
    <source>
        <dbReference type="Proteomes" id="UP001589896"/>
    </source>
</evidence>
<reference evidence="2 3" key="1">
    <citation type="submission" date="2024-09" db="EMBL/GenBank/DDBJ databases">
        <authorList>
            <person name="Sun Q."/>
            <person name="Mori K."/>
        </authorList>
    </citation>
    <scope>NUCLEOTIDE SEQUENCE [LARGE SCALE GENOMIC DNA]</scope>
    <source>
        <strain evidence="2 3">KCTC 23076</strain>
    </source>
</reference>
<name>A0ABV6RLJ5_9GAMM</name>
<protein>
    <submittedName>
        <fullName evidence="2">Poly-beta-1,6 N-acetyl-D-glucosamine export porin PgaA</fullName>
    </submittedName>
</protein>
<dbReference type="Proteomes" id="UP001589896">
    <property type="component" value="Unassembled WGS sequence"/>
</dbReference>
<accession>A0ABV6RLJ5</accession>
<dbReference type="InterPro" id="IPR023870">
    <property type="entry name" value="PGA_export_porin_PgaA"/>
</dbReference>
<dbReference type="InterPro" id="IPR049003">
    <property type="entry name" value="PgaA_barrel"/>
</dbReference>
<sequence length="637" mass="70305">MRSSGDWLGALARIEQALAESPDDRELYRLRVLTLADVGASHRAWTLFRARPEWFDSAERMRFETAQVARLINWSRLYAANEQDRLAEAEAAAARIREFRSAAPGDAHASSNLDFDELILLNRLARHEEVVRRYRGMLAQGRDVPSYVLAAVGDSLLAERAPEQAAVALAAAAEHAPDNHDATLQLAYAHVESERFGEALALLERTLEQQPAWPRPHGAPRGHENRFRLDAEVTYALVRAFDEDLAGAQATLEPLGAAAPSNAELQSSLGTVYLFRGWPEAALQRFSIAATLDERHVPAMLGQVAALSALDRFDEARPIRARLVEFYGSEVNVQDMERRWRVARGAGVRAYAAAGDGRGDAGVSPLGSRDVAAGVEAHSALLADKWRVLLRSEHRRADFADQRGRLHRNDIGVQYAYRGLNAAALVGRATDGLGGTGATATLSTRLDDHWTVGAELRRNDAGASLQARAAGITADSARVNASYRRHESAAISFGASRFRYDDGNRVDAVDVSASRRWISEPHLTVAGLVDFDASRASRDDAPYFNPARAATLGFGIDVDRIAWRRYERHFRHRLAASAGVQWQDGFGTAWVPALRYGHEWQFAPARGLEYGLSWSRPVYDGQRETHVALDIELRWGE</sequence>
<evidence type="ECO:0000313" key="2">
    <source>
        <dbReference type="EMBL" id="MFC0677856.1"/>
    </source>
</evidence>
<dbReference type="NCBIfam" id="TIGR03939">
    <property type="entry name" value="PGA_TPR_OMP"/>
    <property type="match status" value="1"/>
</dbReference>
<organism evidence="2 3">
    <name type="scientific">Lysobacter korlensis</name>
    <dbReference type="NCBI Taxonomy" id="553636"/>
    <lineage>
        <taxon>Bacteria</taxon>
        <taxon>Pseudomonadati</taxon>
        <taxon>Pseudomonadota</taxon>
        <taxon>Gammaproteobacteria</taxon>
        <taxon>Lysobacterales</taxon>
        <taxon>Lysobacteraceae</taxon>
        <taxon>Lysobacter</taxon>
    </lineage>
</organism>
<evidence type="ECO:0000259" key="1">
    <source>
        <dbReference type="Pfam" id="PF21197"/>
    </source>
</evidence>
<gene>
    <name evidence="2" type="primary">pgaA</name>
    <name evidence="2" type="ORF">ACFFGH_08390</name>
</gene>
<feature type="domain" description="PgaA membrane beta barrel" evidence="1">
    <location>
        <begin position="364"/>
        <end position="635"/>
    </location>
</feature>
<dbReference type="RefSeq" id="WP_386666918.1">
    <property type="nucleotide sequence ID" value="NZ_JBHLTG010000001.1"/>
</dbReference>
<dbReference type="InterPro" id="IPR011990">
    <property type="entry name" value="TPR-like_helical_dom_sf"/>
</dbReference>
<dbReference type="EMBL" id="JBHLTG010000001">
    <property type="protein sequence ID" value="MFC0677856.1"/>
    <property type="molecule type" value="Genomic_DNA"/>
</dbReference>
<comment type="caution">
    <text evidence="2">The sequence shown here is derived from an EMBL/GenBank/DDBJ whole genome shotgun (WGS) entry which is preliminary data.</text>
</comment>
<proteinExistence type="predicted"/>
<keyword evidence="3" id="KW-1185">Reference proteome</keyword>
<dbReference type="Gene3D" id="1.25.40.10">
    <property type="entry name" value="Tetratricopeptide repeat domain"/>
    <property type="match status" value="2"/>
</dbReference>
<dbReference type="SUPFAM" id="SSF48452">
    <property type="entry name" value="TPR-like"/>
    <property type="match status" value="2"/>
</dbReference>